<sequence length="65" mass="7731">MVFFCSLCPENQFEWTLLIIINFFSYLLLLRTFAIIGKLMPIMSPCRLKILLLQPTYMYVCFVDN</sequence>
<dbReference type="EMBL" id="ML734936">
    <property type="protein sequence ID" value="KAB8212236.1"/>
    <property type="molecule type" value="Genomic_DNA"/>
</dbReference>
<proteinExistence type="predicted"/>
<feature type="transmembrane region" description="Helical" evidence="1">
    <location>
        <begin position="15"/>
        <end position="37"/>
    </location>
</feature>
<evidence type="ECO:0000313" key="2">
    <source>
        <dbReference type="EMBL" id="KAB8212236.1"/>
    </source>
</evidence>
<keyword evidence="1" id="KW-0472">Membrane</keyword>
<evidence type="ECO:0000313" key="3">
    <source>
        <dbReference type="Proteomes" id="UP000326532"/>
    </source>
</evidence>
<reference evidence="2 3" key="1">
    <citation type="submission" date="2019-04" db="EMBL/GenBank/DDBJ databases">
        <title>Fungal friends and foes A comparative genomics study of 23 Aspergillus species from section Flavi.</title>
        <authorList>
            <consortium name="DOE Joint Genome Institute"/>
            <person name="Kjaerbolling I."/>
            <person name="Vesth T.C."/>
            <person name="Frisvad J.C."/>
            <person name="Nybo J.L."/>
            <person name="Theobald S."/>
            <person name="Kildgaard S."/>
            <person name="Petersen T.I."/>
            <person name="Kuo A."/>
            <person name="Sato A."/>
            <person name="Lyhne E.K."/>
            <person name="Kogle M.E."/>
            <person name="Wiebenga A."/>
            <person name="Kun R.S."/>
            <person name="Lubbers R.J."/>
            <person name="Makela M.R."/>
            <person name="Barry K."/>
            <person name="Chovatia M."/>
            <person name="Clum A."/>
            <person name="Daum C."/>
            <person name="Haridas S."/>
            <person name="He G."/>
            <person name="LaButti K."/>
            <person name="Lipzen A."/>
            <person name="Mondo S."/>
            <person name="Pangilinan J."/>
            <person name="Riley R."/>
            <person name="Salamov A."/>
            <person name="Simmons B.A."/>
            <person name="Magnuson J.K."/>
            <person name="Henrissat B."/>
            <person name="Mortensen U.H."/>
            <person name="Larsen T.O."/>
            <person name="De vries R.P."/>
            <person name="Grigoriev I.V."/>
            <person name="Machida M."/>
            <person name="Baker S.E."/>
            <person name="Andersen M.R."/>
        </authorList>
    </citation>
    <scope>NUCLEOTIDE SEQUENCE [LARGE SCALE GENOMIC DNA]</scope>
    <source>
        <strain evidence="2 3">CBS 117618</strain>
    </source>
</reference>
<dbReference type="AlphaFoldDB" id="A0A5N6E3U5"/>
<keyword evidence="1" id="KW-0812">Transmembrane</keyword>
<evidence type="ECO:0000256" key="1">
    <source>
        <dbReference type="SAM" id="Phobius"/>
    </source>
</evidence>
<gene>
    <name evidence="2" type="ORF">BDV34DRAFT_183557</name>
</gene>
<protein>
    <submittedName>
        <fullName evidence="2">Uncharacterized protein</fullName>
    </submittedName>
</protein>
<name>A0A5N6E3U5_ASPPA</name>
<keyword evidence="1" id="KW-1133">Transmembrane helix</keyword>
<dbReference type="Proteomes" id="UP000326532">
    <property type="component" value="Unassembled WGS sequence"/>
</dbReference>
<organism evidence="2 3">
    <name type="scientific">Aspergillus parasiticus</name>
    <dbReference type="NCBI Taxonomy" id="5067"/>
    <lineage>
        <taxon>Eukaryota</taxon>
        <taxon>Fungi</taxon>
        <taxon>Dikarya</taxon>
        <taxon>Ascomycota</taxon>
        <taxon>Pezizomycotina</taxon>
        <taxon>Eurotiomycetes</taxon>
        <taxon>Eurotiomycetidae</taxon>
        <taxon>Eurotiales</taxon>
        <taxon>Aspergillaceae</taxon>
        <taxon>Aspergillus</taxon>
        <taxon>Aspergillus subgen. Circumdati</taxon>
    </lineage>
</organism>
<dbReference type="VEuPathDB" id="FungiDB:BDV34DRAFT_183557"/>
<accession>A0A5N6E3U5</accession>
<keyword evidence="3" id="KW-1185">Reference proteome</keyword>